<dbReference type="GO" id="GO:0000287">
    <property type="term" value="F:magnesium ion binding"/>
    <property type="evidence" value="ECO:0007669"/>
    <property type="project" value="InterPro"/>
</dbReference>
<sequence>MTKSSTVTLPWPPSALSPNARGHWGIKARHAKKYRRDARILCLAQGLRALSAEALSLRITFNPPDRRARDIDNMIASAKAGLDGLADATGVDDSRWSITTRKGQPVKGGAVVIEVTA</sequence>
<dbReference type="Proteomes" id="UP001428774">
    <property type="component" value="Unassembled WGS sequence"/>
</dbReference>
<gene>
    <name evidence="1" type="ORF">ABFB10_02190</name>
</gene>
<evidence type="ECO:0000313" key="2">
    <source>
        <dbReference type="Proteomes" id="UP001428774"/>
    </source>
</evidence>
<dbReference type="RefSeq" id="WP_347165168.1">
    <property type="nucleotide sequence ID" value="NZ_JBDNCH010000002.1"/>
</dbReference>
<comment type="caution">
    <text evidence="1">The sequence shown here is derived from an EMBL/GenBank/DDBJ whole genome shotgun (WGS) entry which is preliminary data.</text>
</comment>
<dbReference type="InterPro" id="IPR036614">
    <property type="entry name" value="RusA-like_sf"/>
</dbReference>
<dbReference type="EMBL" id="JBDNCH010000002">
    <property type="protein sequence ID" value="MEN9060022.1"/>
    <property type="molecule type" value="Genomic_DNA"/>
</dbReference>
<reference evidence="1 2" key="1">
    <citation type="submission" date="2024-05" db="EMBL/GenBank/DDBJ databases">
        <title>Genome sequence of Ponticoccus litoralis KCCM 90028.</title>
        <authorList>
            <person name="Kim J.M."/>
            <person name="Lee J.K."/>
            <person name="Choi B.J."/>
            <person name="Bayburt H."/>
            <person name="Baek J.H."/>
            <person name="Jeon C.O."/>
        </authorList>
    </citation>
    <scope>NUCLEOTIDE SEQUENCE [LARGE SCALE GENOMIC DNA]</scope>
    <source>
        <strain evidence="1 2">KCCM 90028</strain>
    </source>
</reference>
<dbReference type="SUPFAM" id="SSF103084">
    <property type="entry name" value="Holliday junction resolvase RusA"/>
    <property type="match status" value="1"/>
</dbReference>
<name>A0AAW9SB56_9RHOB</name>
<proteinExistence type="predicted"/>
<evidence type="ECO:0000313" key="1">
    <source>
        <dbReference type="EMBL" id="MEN9060022.1"/>
    </source>
</evidence>
<protein>
    <submittedName>
        <fullName evidence="1">Uncharacterized protein</fullName>
    </submittedName>
</protein>
<organism evidence="1 2">
    <name type="scientific">Ponticoccus litoralis</name>
    <dbReference type="NCBI Taxonomy" id="422297"/>
    <lineage>
        <taxon>Bacteria</taxon>
        <taxon>Pseudomonadati</taxon>
        <taxon>Pseudomonadota</taxon>
        <taxon>Alphaproteobacteria</taxon>
        <taxon>Rhodobacterales</taxon>
        <taxon>Roseobacteraceae</taxon>
        <taxon>Ponticoccus</taxon>
    </lineage>
</organism>
<dbReference type="GO" id="GO:0006310">
    <property type="term" value="P:DNA recombination"/>
    <property type="evidence" value="ECO:0007669"/>
    <property type="project" value="InterPro"/>
</dbReference>
<dbReference type="AlphaFoldDB" id="A0AAW9SB56"/>
<dbReference type="Gene3D" id="3.30.1330.70">
    <property type="entry name" value="Holliday junction resolvase RusA"/>
    <property type="match status" value="1"/>
</dbReference>
<accession>A0AAW9SB56</accession>
<dbReference type="GO" id="GO:0006281">
    <property type="term" value="P:DNA repair"/>
    <property type="evidence" value="ECO:0007669"/>
    <property type="project" value="InterPro"/>
</dbReference>
<keyword evidence="2" id="KW-1185">Reference proteome</keyword>